<dbReference type="SUPFAM" id="SSF64376">
    <property type="entry name" value="YlxR-like"/>
    <property type="match status" value="1"/>
</dbReference>
<dbReference type="InterPro" id="IPR029064">
    <property type="entry name" value="Ribosomal_eL30-like_sf"/>
</dbReference>
<dbReference type="Gene3D" id="3.30.1230.10">
    <property type="entry name" value="YlxR-like"/>
    <property type="match status" value="1"/>
</dbReference>
<dbReference type="NCBIfam" id="NF006622">
    <property type="entry name" value="PRK09190.1"/>
    <property type="match status" value="1"/>
</dbReference>
<proteinExistence type="predicted"/>
<dbReference type="Pfam" id="PF04296">
    <property type="entry name" value="YlxR"/>
    <property type="match status" value="1"/>
</dbReference>
<reference evidence="2" key="1">
    <citation type="submission" date="2018-06" db="EMBL/GenBank/DDBJ databases">
        <authorList>
            <person name="Zhirakovskaya E."/>
        </authorList>
    </citation>
    <scope>NUCLEOTIDE SEQUENCE</scope>
</reference>
<dbReference type="CDD" id="cd00279">
    <property type="entry name" value="YlxR"/>
    <property type="match status" value="1"/>
</dbReference>
<evidence type="ECO:0000259" key="1">
    <source>
        <dbReference type="Pfam" id="PF04296"/>
    </source>
</evidence>
<dbReference type="InterPro" id="IPR035931">
    <property type="entry name" value="YlxR-like_sf"/>
</dbReference>
<dbReference type="Gene3D" id="3.30.1330.30">
    <property type="match status" value="1"/>
</dbReference>
<gene>
    <name evidence="2" type="ORF">MNBD_ALPHA09-17</name>
</gene>
<dbReference type="AlphaFoldDB" id="A0A3B0TS62"/>
<dbReference type="EMBL" id="UOEM01000103">
    <property type="protein sequence ID" value="VAW17302.1"/>
    <property type="molecule type" value="Genomic_DNA"/>
</dbReference>
<protein>
    <submittedName>
        <fullName evidence="2">COG2740: Predicted nucleic-acid-binding protein implicated in transcription termination / Ribosomal protein L7Ae family protein YlxQ</fullName>
    </submittedName>
</protein>
<keyword evidence="2" id="KW-0687">Ribonucleoprotein</keyword>
<sequence>MPDLDSETDSIDAKGRNKVRGHERRCIVTRRAFNTEDLIRFVAGPDGVVPDLKARLPGRGAWVKANAETVRDAGRKGHFARALKTRVKVSPDLDRTVGALLETSALNGLGMAGGQGVVETGFSKVDAGLRARRYALVLFASDGAGGSRAKLLAGMRAGGDPAPPLYCGFTSDQMSLALGRANVIHAGLVSSGMAAAVTKALRRLDEYWSGGAMSGPGA</sequence>
<dbReference type="PANTHER" id="PTHR34215">
    <property type="entry name" value="BLL0784 PROTEIN"/>
    <property type="match status" value="1"/>
</dbReference>
<dbReference type="InterPro" id="IPR007393">
    <property type="entry name" value="YlxR_dom"/>
</dbReference>
<name>A0A3B0TS62_9ZZZZ</name>
<dbReference type="PANTHER" id="PTHR34215:SF1">
    <property type="entry name" value="YLXR DOMAIN-CONTAINING PROTEIN"/>
    <property type="match status" value="1"/>
</dbReference>
<accession>A0A3B0TS62</accession>
<dbReference type="GO" id="GO:0005840">
    <property type="term" value="C:ribosome"/>
    <property type="evidence" value="ECO:0007669"/>
    <property type="project" value="UniProtKB-KW"/>
</dbReference>
<evidence type="ECO:0000313" key="2">
    <source>
        <dbReference type="EMBL" id="VAW17302.1"/>
    </source>
</evidence>
<keyword evidence="2" id="KW-0689">Ribosomal protein</keyword>
<feature type="domain" description="YlxR" evidence="1">
    <location>
        <begin position="24"/>
        <end position="91"/>
    </location>
</feature>
<organism evidence="2">
    <name type="scientific">hydrothermal vent metagenome</name>
    <dbReference type="NCBI Taxonomy" id="652676"/>
    <lineage>
        <taxon>unclassified sequences</taxon>
        <taxon>metagenomes</taxon>
        <taxon>ecological metagenomes</taxon>
    </lineage>
</organism>
<dbReference type="InterPro" id="IPR037465">
    <property type="entry name" value="YlxR"/>
</dbReference>